<organism evidence="2 3">
    <name type="scientific">Toxocara canis</name>
    <name type="common">Canine roundworm</name>
    <dbReference type="NCBI Taxonomy" id="6265"/>
    <lineage>
        <taxon>Eukaryota</taxon>
        <taxon>Metazoa</taxon>
        <taxon>Ecdysozoa</taxon>
        <taxon>Nematoda</taxon>
        <taxon>Chromadorea</taxon>
        <taxon>Rhabditida</taxon>
        <taxon>Spirurina</taxon>
        <taxon>Ascaridomorpha</taxon>
        <taxon>Ascaridoidea</taxon>
        <taxon>Toxocaridae</taxon>
        <taxon>Toxocara</taxon>
    </lineage>
</organism>
<dbReference type="AlphaFoldDB" id="A0A183U1J6"/>
<name>A0A183U1J6_TOXCA</name>
<protein>
    <submittedName>
        <fullName evidence="3">CASP-like protein</fullName>
    </submittedName>
</protein>
<sequence length="123" mass="13723">MFEVVKEVARKHAIFTSPSTSHAFGESDRERIRYVRSGLQRWRFPTGCISSLSTKKLLSATFLHLLLCTVTSSSVMVRKSACEESKDCNKYECDKGKPLKPSLLDQIMIIAGIVTLAIINGRS</sequence>
<dbReference type="Proteomes" id="UP000050794">
    <property type="component" value="Unassembled WGS sequence"/>
</dbReference>
<reference evidence="1 2" key="2">
    <citation type="submission" date="2018-11" db="EMBL/GenBank/DDBJ databases">
        <authorList>
            <consortium name="Pathogen Informatics"/>
        </authorList>
    </citation>
    <scope>NUCLEOTIDE SEQUENCE [LARGE SCALE GENOMIC DNA]</scope>
</reference>
<gene>
    <name evidence="1" type="ORF">TCNE_LOCUS2366</name>
</gene>
<evidence type="ECO:0000313" key="1">
    <source>
        <dbReference type="EMBL" id="VDM27951.1"/>
    </source>
</evidence>
<reference evidence="3" key="1">
    <citation type="submission" date="2016-06" db="UniProtKB">
        <authorList>
            <consortium name="WormBaseParasite"/>
        </authorList>
    </citation>
    <scope>IDENTIFICATION</scope>
</reference>
<accession>A0A183U1J6</accession>
<proteinExistence type="predicted"/>
<dbReference type="EMBL" id="UYWY01002316">
    <property type="protein sequence ID" value="VDM27951.1"/>
    <property type="molecule type" value="Genomic_DNA"/>
</dbReference>
<evidence type="ECO:0000313" key="3">
    <source>
        <dbReference type="WBParaSite" id="TCNE_0000236601-mRNA-1"/>
    </source>
</evidence>
<evidence type="ECO:0000313" key="2">
    <source>
        <dbReference type="Proteomes" id="UP000050794"/>
    </source>
</evidence>
<dbReference type="WBParaSite" id="TCNE_0000236601-mRNA-1">
    <property type="protein sequence ID" value="TCNE_0000236601-mRNA-1"/>
    <property type="gene ID" value="TCNE_0000236601"/>
</dbReference>
<keyword evidence="2" id="KW-1185">Reference proteome</keyword>